<proteinExistence type="predicted"/>
<evidence type="ECO:0000313" key="2">
    <source>
        <dbReference type="Proteomes" id="UP001151760"/>
    </source>
</evidence>
<protein>
    <submittedName>
        <fullName evidence="1">Uncharacterized protein</fullName>
    </submittedName>
</protein>
<evidence type="ECO:0000313" key="1">
    <source>
        <dbReference type="EMBL" id="GJT80033.1"/>
    </source>
</evidence>
<dbReference type="EMBL" id="BQNB010018953">
    <property type="protein sequence ID" value="GJT80033.1"/>
    <property type="molecule type" value="Genomic_DNA"/>
</dbReference>
<reference evidence="1" key="2">
    <citation type="submission" date="2022-01" db="EMBL/GenBank/DDBJ databases">
        <authorList>
            <person name="Yamashiro T."/>
            <person name="Shiraishi A."/>
            <person name="Satake H."/>
            <person name="Nakayama K."/>
        </authorList>
    </citation>
    <scope>NUCLEOTIDE SEQUENCE</scope>
</reference>
<comment type="caution">
    <text evidence="1">The sequence shown here is derived from an EMBL/GenBank/DDBJ whole genome shotgun (WGS) entry which is preliminary data.</text>
</comment>
<sequence>MGGRRITFCDCLETAPHCDSRCLFFHKVYYHFEGRLSVQFDLKEIMAVLFVNQQKYFEVINSPCYHNKELASPEQTATVENGFSSMDLPLAGCQWMTSNSEWRGGGGEDTGKGFQTHSCSCGGLGAVQD</sequence>
<keyword evidence="2" id="KW-1185">Reference proteome</keyword>
<gene>
    <name evidence="1" type="ORF">Tco_1054375</name>
</gene>
<organism evidence="1 2">
    <name type="scientific">Tanacetum coccineum</name>
    <dbReference type="NCBI Taxonomy" id="301880"/>
    <lineage>
        <taxon>Eukaryota</taxon>
        <taxon>Viridiplantae</taxon>
        <taxon>Streptophyta</taxon>
        <taxon>Embryophyta</taxon>
        <taxon>Tracheophyta</taxon>
        <taxon>Spermatophyta</taxon>
        <taxon>Magnoliopsida</taxon>
        <taxon>eudicotyledons</taxon>
        <taxon>Gunneridae</taxon>
        <taxon>Pentapetalae</taxon>
        <taxon>asterids</taxon>
        <taxon>campanulids</taxon>
        <taxon>Asterales</taxon>
        <taxon>Asteraceae</taxon>
        <taxon>Asteroideae</taxon>
        <taxon>Anthemideae</taxon>
        <taxon>Anthemidinae</taxon>
        <taxon>Tanacetum</taxon>
    </lineage>
</organism>
<name>A0ABQ5GZ08_9ASTR</name>
<accession>A0ABQ5GZ08</accession>
<reference evidence="1" key="1">
    <citation type="journal article" date="2022" name="Int. J. Mol. Sci.">
        <title>Draft Genome of Tanacetum Coccineum: Genomic Comparison of Closely Related Tanacetum-Family Plants.</title>
        <authorList>
            <person name="Yamashiro T."/>
            <person name="Shiraishi A."/>
            <person name="Nakayama K."/>
            <person name="Satake H."/>
        </authorList>
    </citation>
    <scope>NUCLEOTIDE SEQUENCE</scope>
</reference>
<dbReference type="Proteomes" id="UP001151760">
    <property type="component" value="Unassembled WGS sequence"/>
</dbReference>